<dbReference type="InterPro" id="IPR012347">
    <property type="entry name" value="Ferritin-like"/>
</dbReference>
<dbReference type="Proteomes" id="UP000501240">
    <property type="component" value="Chromosome"/>
</dbReference>
<dbReference type="Gene3D" id="1.20.1260.10">
    <property type="match status" value="1"/>
</dbReference>
<accession>A0A7D3W2R2</accession>
<dbReference type="InterPro" id="IPR026820">
    <property type="entry name" value="VioB/RebD_dom"/>
</dbReference>
<dbReference type="Pfam" id="PF12902">
    <property type="entry name" value="Ferritin-like"/>
    <property type="match status" value="1"/>
</dbReference>
<evidence type="ECO:0000259" key="2">
    <source>
        <dbReference type="Pfam" id="PF12902"/>
    </source>
</evidence>
<feature type="domain" description="Iminophenyl-pyruvate dimer synthase" evidence="2">
    <location>
        <begin position="7"/>
        <end position="84"/>
    </location>
</feature>
<feature type="region of interest" description="Disordered" evidence="1">
    <location>
        <begin position="53"/>
        <end position="72"/>
    </location>
</feature>
<dbReference type="EMBL" id="CP053892">
    <property type="protein sequence ID" value="QKG27114.1"/>
    <property type="molecule type" value="Genomic_DNA"/>
</dbReference>
<name>A0A7D3W2R2_ACTVE</name>
<evidence type="ECO:0000313" key="3">
    <source>
        <dbReference type="EMBL" id="QKG27114.1"/>
    </source>
</evidence>
<dbReference type="AlphaFoldDB" id="A0A7D3W2R2"/>
<proteinExistence type="predicted"/>
<feature type="region of interest" description="Disordered" evidence="1">
    <location>
        <begin position="84"/>
        <end position="161"/>
    </location>
</feature>
<evidence type="ECO:0000313" key="4">
    <source>
        <dbReference type="Proteomes" id="UP000501240"/>
    </source>
</evidence>
<sequence>MEVEAELDMVETSDPARRVRVGHSRHTAGRMIAVTGLSSAPAALAEIVEEGEDASRGAVRDGDPDVHHTGRDEVAHHYRFQELRAGRRYRRGDTPRTGPTGEPVGVDFAAGVLPMRPDPKIADHAPGSAIRTAQDGPPASRSRRRWPRPATATSAPTSWGG</sequence>
<protein>
    <recommendedName>
        <fullName evidence="2">Iminophenyl-pyruvate dimer synthase domain-containing protein</fullName>
    </recommendedName>
</protein>
<dbReference type="RefSeq" id="WP_216858161.1">
    <property type="nucleotide sequence ID" value="NZ_CP053892.1"/>
</dbReference>
<organism evidence="3 4">
    <name type="scientific">Actinomadura verrucosospora</name>
    <dbReference type="NCBI Taxonomy" id="46165"/>
    <lineage>
        <taxon>Bacteria</taxon>
        <taxon>Bacillati</taxon>
        <taxon>Actinomycetota</taxon>
        <taxon>Actinomycetes</taxon>
        <taxon>Streptosporangiales</taxon>
        <taxon>Thermomonosporaceae</taxon>
        <taxon>Actinomadura</taxon>
    </lineage>
</organism>
<feature type="compositionally biased region" description="Low complexity" evidence="1">
    <location>
        <begin position="148"/>
        <end position="161"/>
    </location>
</feature>
<reference evidence="3 4" key="1">
    <citation type="submission" date="2020-05" db="EMBL/GenBank/DDBJ databases">
        <title>Actinomadura verrucosospora NRRL-B18236 (PFL_A860) Genome sequencing and assembly.</title>
        <authorList>
            <person name="Samborskyy M."/>
        </authorList>
    </citation>
    <scope>NUCLEOTIDE SEQUENCE [LARGE SCALE GENOMIC DNA]</scope>
    <source>
        <strain evidence="3 4">NRRL:B18236</strain>
    </source>
</reference>
<evidence type="ECO:0000256" key="1">
    <source>
        <dbReference type="SAM" id="MobiDB-lite"/>
    </source>
</evidence>
<keyword evidence="4" id="KW-1185">Reference proteome</keyword>
<gene>
    <name evidence="3" type="ORF">ACTIVE_8767</name>
</gene>